<comment type="similarity">
    <text evidence="2">Belongs to the ABC-2 integral membrane protein family.</text>
</comment>
<reference evidence="10 11" key="1">
    <citation type="submission" date="2016-10" db="EMBL/GenBank/DDBJ databases">
        <title>Chromobacterium muskegensis sp. nov., an insecticidal bacterium isolated from Sphagnum bogs.</title>
        <authorList>
            <person name="Sparks M.E."/>
            <person name="Blackburn M.B."/>
            <person name="Gundersen-Rindal D.E."/>
            <person name="Mitchell A."/>
            <person name="Farrar R."/>
            <person name="Kuhar D."/>
        </authorList>
    </citation>
    <scope>NUCLEOTIDE SEQUENCE [LARGE SCALE GENOMIC DNA]</scope>
    <source>
        <strain evidence="10 11">21-1</strain>
    </source>
</reference>
<keyword evidence="7 8" id="KW-0472">Membrane</keyword>
<evidence type="ECO:0000259" key="9">
    <source>
        <dbReference type="PROSITE" id="PS51012"/>
    </source>
</evidence>
<dbReference type="STRING" id="1108595.BKX93_02725"/>
<dbReference type="Gene3D" id="3.40.1710.10">
    <property type="entry name" value="abc type-2 transporter like domain"/>
    <property type="match status" value="1"/>
</dbReference>
<dbReference type="Proteomes" id="UP000178776">
    <property type="component" value="Chromosome"/>
</dbReference>
<feature type="transmembrane region" description="Helical" evidence="8">
    <location>
        <begin position="288"/>
        <end position="312"/>
    </location>
</feature>
<feature type="transmembrane region" description="Helical" evidence="8">
    <location>
        <begin position="175"/>
        <end position="198"/>
    </location>
</feature>
<evidence type="ECO:0000313" key="11">
    <source>
        <dbReference type="Proteomes" id="UP000178776"/>
    </source>
</evidence>
<dbReference type="PANTHER" id="PTHR30294">
    <property type="entry name" value="MEMBRANE COMPONENT OF ABC TRANSPORTER YHHJ-RELATED"/>
    <property type="match status" value="1"/>
</dbReference>
<keyword evidence="3" id="KW-0813">Transport</keyword>
<evidence type="ECO:0000256" key="6">
    <source>
        <dbReference type="ARBA" id="ARBA00022989"/>
    </source>
</evidence>
<feature type="transmembrane region" description="Helical" evidence="8">
    <location>
        <begin position="254"/>
        <end position="276"/>
    </location>
</feature>
<dbReference type="GeneID" id="68840131"/>
<dbReference type="PANTHER" id="PTHR30294:SF29">
    <property type="entry name" value="MULTIDRUG ABC TRANSPORTER PERMEASE YBHS-RELATED"/>
    <property type="match status" value="1"/>
</dbReference>
<evidence type="ECO:0000256" key="2">
    <source>
        <dbReference type="ARBA" id="ARBA00007783"/>
    </source>
</evidence>
<dbReference type="InterPro" id="IPR047817">
    <property type="entry name" value="ABC2_TM_bact-type"/>
</dbReference>
<keyword evidence="6 8" id="KW-1133">Transmembrane helix</keyword>
<dbReference type="InterPro" id="IPR051449">
    <property type="entry name" value="ABC-2_transporter_component"/>
</dbReference>
<sequence length="370" mass="40682">MNLRRLAALCRKESYQIVRDPSSILIAFILPVALLFILGYAVNLDSAHIRLGLLREDGGGAAQRLAATLYATPALDVQPLRSRPEMEEKLAHGKIRGAVVIREGFSRDWGAGRGTVQLLTDGAEPNTANFVAAYVQGAWLRWQQAEGDERAQPITPAIDIRQRFWFNPSAESPNFLVPGTIAIVMTIVGALLSSLVVAREWERGTMEALLATPVSRAELLLSKILPYYALGIAAMLLCLIVAVFVMRVPFRGPLWLLWLMSSLFLANALGMGLFLSTVMRTQFDAAQAALTAGYLPALMLSGFVFEISSMPAPLQWLTRILPARYFASTLQTLFQAGVIPPLLWFNAGSLILLGAFWLGQTVRKTRRTLD</sequence>
<dbReference type="RefSeq" id="WP_046166691.1">
    <property type="nucleotide sequence ID" value="NZ_CP017707.1"/>
</dbReference>
<evidence type="ECO:0000256" key="1">
    <source>
        <dbReference type="ARBA" id="ARBA00004651"/>
    </source>
</evidence>
<evidence type="ECO:0000256" key="8">
    <source>
        <dbReference type="SAM" id="Phobius"/>
    </source>
</evidence>
<accession>A0A1D9LCR1</accession>
<organism evidence="10 11">
    <name type="scientific">Chromobacterium vaccinii</name>
    <dbReference type="NCBI Taxonomy" id="1108595"/>
    <lineage>
        <taxon>Bacteria</taxon>
        <taxon>Pseudomonadati</taxon>
        <taxon>Pseudomonadota</taxon>
        <taxon>Betaproteobacteria</taxon>
        <taxon>Neisseriales</taxon>
        <taxon>Chromobacteriaceae</taxon>
        <taxon>Chromobacterium</taxon>
    </lineage>
</organism>
<feature type="transmembrane region" description="Helical" evidence="8">
    <location>
        <begin position="332"/>
        <end position="358"/>
    </location>
</feature>
<evidence type="ECO:0000256" key="4">
    <source>
        <dbReference type="ARBA" id="ARBA00022475"/>
    </source>
</evidence>
<feature type="transmembrane region" description="Helical" evidence="8">
    <location>
        <begin position="225"/>
        <end position="248"/>
    </location>
</feature>
<evidence type="ECO:0000256" key="7">
    <source>
        <dbReference type="ARBA" id="ARBA00023136"/>
    </source>
</evidence>
<comment type="subcellular location">
    <subcellularLocation>
        <location evidence="1">Cell membrane</location>
        <topology evidence="1">Multi-pass membrane protein</topology>
    </subcellularLocation>
</comment>
<keyword evidence="4" id="KW-1003">Cell membrane</keyword>
<proteinExistence type="inferred from homology"/>
<feature type="transmembrane region" description="Helical" evidence="8">
    <location>
        <begin position="21"/>
        <end position="42"/>
    </location>
</feature>
<dbReference type="KEGG" id="cvc:BKX93_02725"/>
<dbReference type="InterPro" id="IPR013525">
    <property type="entry name" value="ABC2_TM"/>
</dbReference>
<name>A0A1D9LCR1_9NEIS</name>
<dbReference type="Pfam" id="PF12698">
    <property type="entry name" value="ABC2_membrane_3"/>
    <property type="match status" value="1"/>
</dbReference>
<feature type="domain" description="ABC transmembrane type-2" evidence="9">
    <location>
        <begin position="116"/>
        <end position="368"/>
    </location>
</feature>
<dbReference type="AlphaFoldDB" id="A0A1D9LCR1"/>
<evidence type="ECO:0000256" key="5">
    <source>
        <dbReference type="ARBA" id="ARBA00022692"/>
    </source>
</evidence>
<evidence type="ECO:0000256" key="3">
    <source>
        <dbReference type="ARBA" id="ARBA00022448"/>
    </source>
</evidence>
<dbReference type="PROSITE" id="PS51012">
    <property type="entry name" value="ABC_TM2"/>
    <property type="match status" value="1"/>
</dbReference>
<gene>
    <name evidence="10" type="ORF">BKX93_02725</name>
</gene>
<dbReference type="GO" id="GO:0005886">
    <property type="term" value="C:plasma membrane"/>
    <property type="evidence" value="ECO:0007669"/>
    <property type="project" value="UniProtKB-SubCell"/>
</dbReference>
<dbReference type="GO" id="GO:0140359">
    <property type="term" value="F:ABC-type transporter activity"/>
    <property type="evidence" value="ECO:0007669"/>
    <property type="project" value="InterPro"/>
</dbReference>
<protein>
    <recommendedName>
        <fullName evidence="9">ABC transmembrane type-2 domain-containing protein</fullName>
    </recommendedName>
</protein>
<keyword evidence="5 8" id="KW-0812">Transmembrane</keyword>
<evidence type="ECO:0000313" key="10">
    <source>
        <dbReference type="EMBL" id="AOZ49020.1"/>
    </source>
</evidence>
<dbReference type="EMBL" id="CP017707">
    <property type="protein sequence ID" value="AOZ49020.1"/>
    <property type="molecule type" value="Genomic_DNA"/>
</dbReference>